<protein>
    <submittedName>
        <fullName evidence="2">Uncharacterized protein</fullName>
    </submittedName>
</protein>
<feature type="compositionally biased region" description="Basic and acidic residues" evidence="1">
    <location>
        <begin position="117"/>
        <end position="129"/>
    </location>
</feature>
<sequence>MKKSTAEKCKAVLIYVPIVSRAGTDIEAALQKLHGFEDKYIALVVLHHTYDPEITVPDSSRAVNRKKTFTVDCLFHEDKGLLQCPKNGKAVKDVADWLHYVKYEKQGKSEKKRKGERSKSKTEHNEVGNRKSKVKYYEVVPEKVKRPSHQFTAKLQKERKSMKKSTAEKCKAVLIYVPIVSRAGTDIEAALQKLDSFEDKYIALVVLHHTCNPEMTVPDSSRAVNRDNIITVDCLFHEDKGLLQCPKNEEAVKNVADWLHYVKYNKQEKSEKK</sequence>
<evidence type="ECO:0000256" key="1">
    <source>
        <dbReference type="SAM" id="MobiDB-lite"/>
    </source>
</evidence>
<dbReference type="AlphaFoldDB" id="A0A7J5ZVN8"/>
<name>A0A7J5ZVN8_AMEME</name>
<accession>A0A7J5ZVN8</accession>
<dbReference type="EMBL" id="JAAGNN010000024">
    <property type="protein sequence ID" value="KAF4073298.1"/>
    <property type="molecule type" value="Genomic_DNA"/>
</dbReference>
<evidence type="ECO:0000313" key="2">
    <source>
        <dbReference type="EMBL" id="KAF4073298.1"/>
    </source>
</evidence>
<evidence type="ECO:0000313" key="3">
    <source>
        <dbReference type="Proteomes" id="UP000593565"/>
    </source>
</evidence>
<reference evidence="2 3" key="1">
    <citation type="submission" date="2020-02" db="EMBL/GenBank/DDBJ databases">
        <title>A chromosome-scale genome assembly of the black bullhead catfish (Ameiurus melas).</title>
        <authorList>
            <person name="Wen M."/>
            <person name="Zham M."/>
            <person name="Cabau C."/>
            <person name="Klopp C."/>
            <person name="Donnadieu C."/>
            <person name="Roques C."/>
            <person name="Bouchez O."/>
            <person name="Lampietro C."/>
            <person name="Jouanno E."/>
            <person name="Herpin A."/>
            <person name="Louis A."/>
            <person name="Berthelot C."/>
            <person name="Parey E."/>
            <person name="Roest-Crollius H."/>
            <person name="Braasch I."/>
            <person name="Postlethwait J."/>
            <person name="Robinson-Rechavi M."/>
            <person name="Echchiki A."/>
            <person name="Begum T."/>
            <person name="Montfort J."/>
            <person name="Schartl M."/>
            <person name="Bobe J."/>
            <person name="Guiguen Y."/>
        </authorList>
    </citation>
    <scope>NUCLEOTIDE SEQUENCE [LARGE SCALE GENOMIC DNA]</scope>
    <source>
        <strain evidence="2">M_S1</strain>
        <tissue evidence="2">Blood</tissue>
    </source>
</reference>
<dbReference type="PANTHER" id="PTHR34488:SF1">
    <property type="entry name" value="SI:CH211-245H14.1-RELATED"/>
    <property type="match status" value="1"/>
</dbReference>
<organism evidence="2 3">
    <name type="scientific">Ameiurus melas</name>
    <name type="common">Black bullhead</name>
    <name type="synonym">Silurus melas</name>
    <dbReference type="NCBI Taxonomy" id="219545"/>
    <lineage>
        <taxon>Eukaryota</taxon>
        <taxon>Metazoa</taxon>
        <taxon>Chordata</taxon>
        <taxon>Craniata</taxon>
        <taxon>Vertebrata</taxon>
        <taxon>Euteleostomi</taxon>
        <taxon>Actinopterygii</taxon>
        <taxon>Neopterygii</taxon>
        <taxon>Teleostei</taxon>
        <taxon>Ostariophysi</taxon>
        <taxon>Siluriformes</taxon>
        <taxon>Ictaluridae</taxon>
        <taxon>Ameiurus</taxon>
    </lineage>
</organism>
<proteinExistence type="predicted"/>
<feature type="region of interest" description="Disordered" evidence="1">
    <location>
        <begin position="108"/>
        <end position="130"/>
    </location>
</feature>
<gene>
    <name evidence="2" type="ORF">AMELA_G00257380</name>
</gene>
<dbReference type="PANTHER" id="PTHR34488">
    <property type="entry name" value="SI:CH211-245H14.1-RELATED"/>
    <property type="match status" value="1"/>
</dbReference>
<dbReference type="Proteomes" id="UP000593565">
    <property type="component" value="Unassembled WGS sequence"/>
</dbReference>
<keyword evidence="3" id="KW-1185">Reference proteome</keyword>
<comment type="caution">
    <text evidence="2">The sequence shown here is derived from an EMBL/GenBank/DDBJ whole genome shotgun (WGS) entry which is preliminary data.</text>
</comment>